<feature type="signal peptide" evidence="4">
    <location>
        <begin position="1"/>
        <end position="21"/>
    </location>
</feature>
<evidence type="ECO:0000313" key="6">
    <source>
        <dbReference type="EMBL" id="ODO00276.1"/>
    </source>
</evidence>
<keyword evidence="1 4" id="KW-0732">Signal</keyword>
<dbReference type="GO" id="GO:0016829">
    <property type="term" value="F:lyase activity"/>
    <property type="evidence" value="ECO:0007669"/>
    <property type="project" value="UniProtKB-KW"/>
</dbReference>
<feature type="domain" description="Alginate lyase" evidence="5">
    <location>
        <begin position="143"/>
        <end position="419"/>
    </location>
</feature>
<dbReference type="Proteomes" id="UP000095149">
    <property type="component" value="Unassembled WGS sequence"/>
</dbReference>
<reference evidence="6 7" key="1">
    <citation type="submission" date="2016-06" db="EMBL/GenBank/DDBJ databases">
        <title>Evolution of pathogenesis and genome organization in the Tremellales.</title>
        <authorList>
            <person name="Cuomo C."/>
            <person name="Litvintseva A."/>
            <person name="Heitman J."/>
            <person name="Chen Y."/>
            <person name="Sun S."/>
            <person name="Springer D."/>
            <person name="Dromer F."/>
            <person name="Young S."/>
            <person name="Zeng Q."/>
            <person name="Chapman S."/>
            <person name="Gujja S."/>
            <person name="Saif S."/>
            <person name="Birren B."/>
        </authorList>
    </citation>
    <scope>NUCLEOTIDE SEQUENCE [LARGE SCALE GENOMIC DNA]</scope>
    <source>
        <strain evidence="6 7">CBS 6273</strain>
    </source>
</reference>
<dbReference type="Gene3D" id="1.50.10.100">
    <property type="entry name" value="Chondroitin AC/alginate lyase"/>
    <property type="match status" value="1"/>
</dbReference>
<dbReference type="AlphaFoldDB" id="A0A1E3JI09"/>
<dbReference type="SUPFAM" id="SSF48230">
    <property type="entry name" value="Chondroitin AC/alginate lyase"/>
    <property type="match status" value="1"/>
</dbReference>
<dbReference type="EMBL" id="MEKH01000011">
    <property type="protein sequence ID" value="ODO00276.1"/>
    <property type="molecule type" value="Genomic_DNA"/>
</dbReference>
<dbReference type="GO" id="GO:0042597">
    <property type="term" value="C:periplasmic space"/>
    <property type="evidence" value="ECO:0007669"/>
    <property type="project" value="InterPro"/>
</dbReference>
<organism evidence="6 7">
    <name type="scientific">Cryptococcus amylolentus CBS 6273</name>
    <dbReference type="NCBI Taxonomy" id="1296118"/>
    <lineage>
        <taxon>Eukaryota</taxon>
        <taxon>Fungi</taxon>
        <taxon>Dikarya</taxon>
        <taxon>Basidiomycota</taxon>
        <taxon>Agaricomycotina</taxon>
        <taxon>Tremellomycetes</taxon>
        <taxon>Tremellales</taxon>
        <taxon>Cryptococcaceae</taxon>
        <taxon>Cryptococcus</taxon>
    </lineage>
</organism>
<evidence type="ECO:0000259" key="5">
    <source>
        <dbReference type="Pfam" id="PF05426"/>
    </source>
</evidence>
<comment type="caution">
    <text evidence="6">The sequence shown here is derived from an EMBL/GenBank/DDBJ whole genome shotgun (WGS) entry which is preliminary data.</text>
</comment>
<keyword evidence="2" id="KW-0456">Lyase</keyword>
<name>A0A1E3JI09_9TREE</name>
<proteinExistence type="predicted"/>
<evidence type="ECO:0000256" key="1">
    <source>
        <dbReference type="ARBA" id="ARBA00022729"/>
    </source>
</evidence>
<dbReference type="Pfam" id="PF05426">
    <property type="entry name" value="Alginate_lyase"/>
    <property type="match status" value="1"/>
</dbReference>
<evidence type="ECO:0000256" key="4">
    <source>
        <dbReference type="SAM" id="SignalP"/>
    </source>
</evidence>
<feature type="chain" id="PRO_5009130375" description="Alginate lyase domain-containing protein" evidence="4">
    <location>
        <begin position="22"/>
        <end position="479"/>
    </location>
</feature>
<feature type="compositionally biased region" description="Basic and acidic residues" evidence="3">
    <location>
        <begin position="55"/>
        <end position="65"/>
    </location>
</feature>
<evidence type="ECO:0000313" key="7">
    <source>
        <dbReference type="Proteomes" id="UP000095149"/>
    </source>
</evidence>
<protein>
    <recommendedName>
        <fullName evidence="5">Alginate lyase domain-containing protein</fullName>
    </recommendedName>
</protein>
<feature type="region of interest" description="Disordered" evidence="3">
    <location>
        <begin position="34"/>
        <end position="65"/>
    </location>
</feature>
<dbReference type="OrthoDB" id="63533at2759"/>
<accession>A0A1E3JI09</accession>
<evidence type="ECO:0000256" key="3">
    <source>
        <dbReference type="SAM" id="MobiDB-lite"/>
    </source>
</evidence>
<dbReference type="InterPro" id="IPR008929">
    <property type="entry name" value="Chondroitin_lyas"/>
</dbReference>
<gene>
    <name evidence="6" type="ORF">I350_06906</name>
</gene>
<feature type="compositionally biased region" description="Low complexity" evidence="3">
    <location>
        <begin position="35"/>
        <end position="50"/>
    </location>
</feature>
<dbReference type="InterPro" id="IPR008397">
    <property type="entry name" value="Alginate_lyase_dom"/>
</dbReference>
<sequence length="479" mass="52760">MVVFPASWLLAGFCVLPLATAYPASANTTIEDHSLSSSLSSSGPESTSSGALHSGQDRPRFMSHDTPSDHYPLDSIWWQASSHHIPRTVVLDGCRLADAKIKLEEGDKEMQKVLDNLLRQANIWMEQGPWTVVANSKSVPNAYTVGSHDYASQAPYWWANNWNDTSSNETCPYVQRDGVVNPESLEYTSHQDRLSMFTASYTLALAWYYTDNPYYRAHAADILRTWFITNSTAMTPHLNHSQIIPCANDGRAIGVIDFSQQYTDVLDTAAILSTVYDATWNSGTEAVFREWNTEYLAWLTDSAFGKTELAAANNHGAFARLQIAGVAAYVGQYELARSMTSGTKALIDNYITANGSQPLELARTRSWHYTCFDLVAYTRLADIGVQLGVDLWGYEGPDGQSILGAIDFLIPYATGNQTWPYPELSFFQYAPSDSINAAADQGDEAAKAAVPYIAYSPSTGNQWPLRPSAEQLDNIASTG</sequence>
<evidence type="ECO:0000256" key="2">
    <source>
        <dbReference type="ARBA" id="ARBA00023239"/>
    </source>
</evidence>